<feature type="transmembrane region" description="Helical" evidence="9">
    <location>
        <begin position="110"/>
        <end position="133"/>
    </location>
</feature>
<dbReference type="EMBL" id="MIFZ01000290">
    <property type="protein sequence ID" value="OSY50185.1"/>
    <property type="molecule type" value="Genomic_DNA"/>
</dbReference>
<feature type="transmembrane region" description="Helical" evidence="9">
    <location>
        <begin position="170"/>
        <end position="191"/>
    </location>
</feature>
<keyword evidence="2" id="KW-0813">Transport</keyword>
<sequence length="490" mass="48805">MTSAYQDTPQTRPATGPAPGPAPGPAAGTAAGSAVGTATRRGATLLAAVALAQMLVGIDYNIVFVALPEIAELGFRQGSLPWVISAYAIAFGGLLLLCGRLVDRYGRRRLFMAGVALFALGSVLGGAATSPALLVIGRAVQGAGGAALSPAILALLSANFEEGPARNRALGIWGAAGSAGMVLGSILGGVLTQALGWRAVFFVNVPLVVLVVALAWRSVPLDRPEAPAGSLDVKGGVLATAAAALTVMGLTFATEDGWSSRAAWVCLGLAALAVAACVGVESRAAAPLFRKEHLGNRHLAVGTASTFLFMAGFGALAYFVTIYLQDTRGLSALSTGLVFVVPCAGVLIGTHVGGRLATRSLRVALVSGNLVGAVVLTVLAVAIGAETGWAVLLTALFLLSVGQGVVFTAMFATAATGSADDEQGTVGGIATTGQQLGGAVGLAVLVTLTAGSGDTTRAAVGWIAAIVAAGAATALLVPRTRQDPAAPAHD</sequence>
<feature type="transmembrane region" description="Helical" evidence="9">
    <location>
        <begin position="262"/>
        <end position="280"/>
    </location>
</feature>
<feature type="transmembrane region" description="Helical" evidence="9">
    <location>
        <begin position="330"/>
        <end position="349"/>
    </location>
</feature>
<dbReference type="EMBL" id="ASYR01000059">
    <property type="protein sequence ID" value="KAF0646243.1"/>
    <property type="molecule type" value="Genomic_DNA"/>
</dbReference>
<feature type="transmembrane region" description="Helical" evidence="9">
    <location>
        <begin position="459"/>
        <end position="477"/>
    </location>
</feature>
<dbReference type="GO" id="GO:0022857">
    <property type="term" value="F:transmembrane transporter activity"/>
    <property type="evidence" value="ECO:0007669"/>
    <property type="project" value="InterPro"/>
</dbReference>
<dbReference type="Pfam" id="PF07690">
    <property type="entry name" value="MFS_1"/>
    <property type="match status" value="1"/>
</dbReference>
<dbReference type="Gene3D" id="1.20.1720.10">
    <property type="entry name" value="Multidrug resistance protein D"/>
    <property type="match status" value="1"/>
</dbReference>
<gene>
    <name evidence="12" type="primary">efpA_2</name>
    <name evidence="12" type="ORF">BG846_04191</name>
    <name evidence="11" type="ORF">K701_29740</name>
</gene>
<dbReference type="GeneID" id="91404711"/>
<feature type="region of interest" description="Disordered" evidence="8">
    <location>
        <begin position="1"/>
        <end position="33"/>
    </location>
</feature>
<evidence type="ECO:0000313" key="14">
    <source>
        <dbReference type="Proteomes" id="UP000731519"/>
    </source>
</evidence>
<dbReference type="AlphaFoldDB" id="A0A1Y2NRQ4"/>
<accession>A0A1Y2NRQ4</accession>
<dbReference type="PANTHER" id="PTHR42718:SF46">
    <property type="entry name" value="BLR6921 PROTEIN"/>
    <property type="match status" value="1"/>
</dbReference>
<protein>
    <submittedName>
        <fullName evidence="12">Putative MFS-type transporter EfpA</fullName>
    </submittedName>
</protein>
<keyword evidence="3" id="KW-1003">Cell membrane</keyword>
<comment type="subcellular location">
    <subcellularLocation>
        <location evidence="1">Cell membrane</location>
        <topology evidence="1">Multi-pass membrane protein</topology>
    </subcellularLocation>
</comment>
<dbReference type="Proteomes" id="UP000194318">
    <property type="component" value="Unassembled WGS sequence"/>
</dbReference>
<keyword evidence="5 9" id="KW-1133">Transmembrane helix</keyword>
<name>A0A1Y2NRQ4_STRFR</name>
<dbReference type="Proteomes" id="UP000731519">
    <property type="component" value="Unassembled WGS sequence"/>
</dbReference>
<reference evidence="11 14" key="1">
    <citation type="submission" date="2013-05" db="EMBL/GenBank/DDBJ databases">
        <title>Genome Sequence of Streptomyces fradiae.</title>
        <authorList>
            <person name="Kirby R."/>
        </authorList>
    </citation>
    <scope>NUCLEOTIDE SEQUENCE [LARGE SCALE GENOMIC DNA]</scope>
    <source>
        <strain evidence="11 14">ATCC 10745</strain>
    </source>
</reference>
<dbReference type="CDD" id="cd17321">
    <property type="entry name" value="MFS_MMR_MDR_like"/>
    <property type="match status" value="1"/>
</dbReference>
<feature type="transmembrane region" description="Helical" evidence="9">
    <location>
        <begin position="197"/>
        <end position="219"/>
    </location>
</feature>
<keyword evidence="7" id="KW-0046">Antibiotic resistance</keyword>
<feature type="transmembrane region" description="Helical" evidence="9">
    <location>
        <begin position="301"/>
        <end position="324"/>
    </location>
</feature>
<dbReference type="InterPro" id="IPR011701">
    <property type="entry name" value="MFS"/>
</dbReference>
<dbReference type="SUPFAM" id="SSF103473">
    <property type="entry name" value="MFS general substrate transporter"/>
    <property type="match status" value="1"/>
</dbReference>
<dbReference type="PRINTS" id="PR01036">
    <property type="entry name" value="TCRTETB"/>
</dbReference>
<dbReference type="Gene3D" id="1.20.1250.20">
    <property type="entry name" value="MFS general substrate transporter like domains"/>
    <property type="match status" value="1"/>
</dbReference>
<evidence type="ECO:0000313" key="13">
    <source>
        <dbReference type="Proteomes" id="UP000194318"/>
    </source>
</evidence>
<feature type="transmembrane region" description="Helical" evidence="9">
    <location>
        <begin position="436"/>
        <end position="453"/>
    </location>
</feature>
<feature type="transmembrane region" description="Helical" evidence="9">
    <location>
        <begin position="45"/>
        <end position="67"/>
    </location>
</feature>
<comment type="caution">
    <text evidence="12">The sequence shown here is derived from an EMBL/GenBank/DDBJ whole genome shotgun (WGS) entry which is preliminary data.</text>
</comment>
<keyword evidence="6 9" id="KW-0472">Membrane</keyword>
<dbReference type="RefSeq" id="WP_085921498.1">
    <property type="nucleotide sequence ID" value="NZ_ASYR01000059.1"/>
</dbReference>
<feature type="transmembrane region" description="Helical" evidence="9">
    <location>
        <begin position="231"/>
        <end position="250"/>
    </location>
</feature>
<organism evidence="12 13">
    <name type="scientific">Streptomyces fradiae ATCC 10745 = DSM 40063</name>
    <dbReference type="NCBI Taxonomy" id="1319510"/>
    <lineage>
        <taxon>Bacteria</taxon>
        <taxon>Bacillati</taxon>
        <taxon>Actinomycetota</taxon>
        <taxon>Actinomycetes</taxon>
        <taxon>Kitasatosporales</taxon>
        <taxon>Streptomycetaceae</taxon>
        <taxon>Streptomyces</taxon>
    </lineage>
</organism>
<dbReference type="PROSITE" id="PS50850">
    <property type="entry name" value="MFS"/>
    <property type="match status" value="1"/>
</dbReference>
<evidence type="ECO:0000256" key="9">
    <source>
        <dbReference type="SAM" id="Phobius"/>
    </source>
</evidence>
<evidence type="ECO:0000256" key="4">
    <source>
        <dbReference type="ARBA" id="ARBA00022692"/>
    </source>
</evidence>
<dbReference type="PANTHER" id="PTHR42718">
    <property type="entry name" value="MAJOR FACILITATOR SUPERFAMILY MULTIDRUG TRANSPORTER MFSC"/>
    <property type="match status" value="1"/>
</dbReference>
<evidence type="ECO:0000256" key="6">
    <source>
        <dbReference type="ARBA" id="ARBA00023136"/>
    </source>
</evidence>
<keyword evidence="4 9" id="KW-0812">Transmembrane</keyword>
<dbReference type="InterPro" id="IPR036259">
    <property type="entry name" value="MFS_trans_sf"/>
</dbReference>
<dbReference type="GO" id="GO:0046677">
    <property type="term" value="P:response to antibiotic"/>
    <property type="evidence" value="ECO:0007669"/>
    <property type="project" value="UniProtKB-KW"/>
</dbReference>
<evidence type="ECO:0000256" key="7">
    <source>
        <dbReference type="ARBA" id="ARBA00023251"/>
    </source>
</evidence>
<keyword evidence="14" id="KW-1185">Reference proteome</keyword>
<evidence type="ECO:0000259" key="10">
    <source>
        <dbReference type="PROSITE" id="PS50850"/>
    </source>
</evidence>
<feature type="domain" description="Major facilitator superfamily (MFS) profile" evidence="10">
    <location>
        <begin position="45"/>
        <end position="481"/>
    </location>
</feature>
<evidence type="ECO:0000256" key="3">
    <source>
        <dbReference type="ARBA" id="ARBA00022475"/>
    </source>
</evidence>
<feature type="transmembrane region" description="Helical" evidence="9">
    <location>
        <begin position="79"/>
        <end position="98"/>
    </location>
</feature>
<evidence type="ECO:0000256" key="5">
    <source>
        <dbReference type="ARBA" id="ARBA00022989"/>
    </source>
</evidence>
<evidence type="ECO:0000256" key="2">
    <source>
        <dbReference type="ARBA" id="ARBA00022448"/>
    </source>
</evidence>
<evidence type="ECO:0000256" key="1">
    <source>
        <dbReference type="ARBA" id="ARBA00004651"/>
    </source>
</evidence>
<evidence type="ECO:0000313" key="11">
    <source>
        <dbReference type="EMBL" id="KAF0646243.1"/>
    </source>
</evidence>
<dbReference type="GO" id="GO:0005886">
    <property type="term" value="C:plasma membrane"/>
    <property type="evidence" value="ECO:0007669"/>
    <property type="project" value="UniProtKB-SubCell"/>
</dbReference>
<evidence type="ECO:0000313" key="12">
    <source>
        <dbReference type="EMBL" id="OSY50185.1"/>
    </source>
</evidence>
<reference evidence="12 13" key="2">
    <citation type="submission" date="2016-09" db="EMBL/GenBank/DDBJ databases">
        <title>Streptomyces fradiae DSM40063, a candidate organism with high potential of specific P450 cytochromes.</title>
        <authorList>
            <person name="Grumaz C."/>
            <person name="Vainshtein Y."/>
            <person name="Kirstahler P."/>
            <person name="Sohn K."/>
        </authorList>
    </citation>
    <scope>NUCLEOTIDE SEQUENCE [LARGE SCALE GENOMIC DNA]</scope>
    <source>
        <strain evidence="12 13">DSM 40063</strain>
    </source>
</reference>
<dbReference type="InterPro" id="IPR020846">
    <property type="entry name" value="MFS_dom"/>
</dbReference>
<evidence type="ECO:0000256" key="8">
    <source>
        <dbReference type="SAM" id="MobiDB-lite"/>
    </source>
</evidence>
<feature type="transmembrane region" description="Helical" evidence="9">
    <location>
        <begin position="361"/>
        <end position="383"/>
    </location>
</feature>
<feature type="transmembrane region" description="Helical" evidence="9">
    <location>
        <begin position="389"/>
        <end position="415"/>
    </location>
</feature>
<proteinExistence type="predicted"/>